<feature type="binding site" evidence="10">
    <location>
        <begin position="112"/>
        <end position="115"/>
    </location>
    <ligand>
        <name>GTP</name>
        <dbReference type="ChEBI" id="CHEBI:37565"/>
    </ligand>
</feature>
<feature type="binding site" evidence="10">
    <location>
        <position position="252"/>
    </location>
    <ligand>
        <name>Zn(2+)</name>
        <dbReference type="ChEBI" id="CHEBI:29105"/>
    </ligand>
</feature>
<dbReference type="HAMAP" id="MF_01820">
    <property type="entry name" value="GTPase_RsgA"/>
    <property type="match status" value="1"/>
</dbReference>
<comment type="cofactor">
    <cofactor evidence="10">
        <name>Zn(2+)</name>
        <dbReference type="ChEBI" id="CHEBI:29105"/>
    </cofactor>
    <text evidence="10">Binds 1 zinc ion per subunit.</text>
</comment>
<evidence type="ECO:0000256" key="3">
    <source>
        <dbReference type="ARBA" id="ARBA00022723"/>
    </source>
</evidence>
<dbReference type="InterPro" id="IPR004881">
    <property type="entry name" value="Ribosome_biogen_GTPase_RsgA"/>
</dbReference>
<dbReference type="InterPro" id="IPR030378">
    <property type="entry name" value="G_CP_dom"/>
</dbReference>
<dbReference type="GO" id="GO:0003924">
    <property type="term" value="F:GTPase activity"/>
    <property type="evidence" value="ECO:0007669"/>
    <property type="project" value="UniProtKB-UniRule"/>
</dbReference>
<comment type="similarity">
    <text evidence="10">Belongs to the TRAFAC class YlqF/YawG GTPase family. RsgA subfamily.</text>
</comment>
<feature type="binding site" evidence="10">
    <location>
        <begin position="163"/>
        <end position="171"/>
    </location>
    <ligand>
        <name>GTP</name>
        <dbReference type="ChEBI" id="CHEBI:37565"/>
    </ligand>
</feature>
<feature type="domain" description="CP-type G" evidence="12">
    <location>
        <begin position="63"/>
        <end position="223"/>
    </location>
</feature>
<dbReference type="InterPro" id="IPR010914">
    <property type="entry name" value="RsgA_GTPase_dom"/>
</dbReference>
<evidence type="ECO:0000256" key="7">
    <source>
        <dbReference type="ARBA" id="ARBA00022833"/>
    </source>
</evidence>
<dbReference type="SUPFAM" id="SSF50249">
    <property type="entry name" value="Nucleic acid-binding proteins"/>
    <property type="match status" value="1"/>
</dbReference>
<feature type="binding site" evidence="10">
    <location>
        <position position="260"/>
    </location>
    <ligand>
        <name>Zn(2+)</name>
        <dbReference type="ChEBI" id="CHEBI:29105"/>
    </ligand>
</feature>
<dbReference type="OrthoDB" id="9809485at2"/>
<dbReference type="Gene3D" id="3.40.50.300">
    <property type="entry name" value="P-loop containing nucleotide triphosphate hydrolases"/>
    <property type="match status" value="1"/>
</dbReference>
<evidence type="ECO:0000256" key="4">
    <source>
        <dbReference type="ARBA" id="ARBA00022730"/>
    </source>
</evidence>
<dbReference type="PANTHER" id="PTHR32120:SF11">
    <property type="entry name" value="SMALL RIBOSOMAL SUBUNIT BIOGENESIS GTPASE RSGA 1, MITOCHONDRIAL-RELATED"/>
    <property type="match status" value="1"/>
</dbReference>
<keyword evidence="2 10" id="KW-0690">Ribosome biogenesis</keyword>
<evidence type="ECO:0000256" key="5">
    <source>
        <dbReference type="ARBA" id="ARBA00022741"/>
    </source>
</evidence>
<dbReference type="Gene3D" id="2.40.50.140">
    <property type="entry name" value="Nucleic acid-binding proteins"/>
    <property type="match status" value="1"/>
</dbReference>
<dbReference type="STRING" id="1120975.SAMN02746064_00064"/>
<dbReference type="GO" id="GO:0046872">
    <property type="term" value="F:metal ion binding"/>
    <property type="evidence" value="ECO:0007669"/>
    <property type="project" value="UniProtKB-KW"/>
</dbReference>
<comment type="subcellular location">
    <subcellularLocation>
        <location evidence="10">Cytoplasm</location>
    </subcellularLocation>
</comment>
<evidence type="ECO:0000256" key="1">
    <source>
        <dbReference type="ARBA" id="ARBA00022490"/>
    </source>
</evidence>
<dbReference type="InterPro" id="IPR012340">
    <property type="entry name" value="NA-bd_OB-fold"/>
</dbReference>
<proteinExistence type="inferred from homology"/>
<sequence>MINGRILKGIGGFYYVETSDGIIECKARGIFRNENIKPCVGDMVEITVDSDNIGVIEKICQRKNQLVRPPVANVTQMVVVSAITEPKLNFSLLNKVVLNGEYNGLRIVICFNKKDLTSPEDRKLITEAFRNTGYKVIFTSVKTEEGIKTLETELEGRISVFCGPSGVGKSSLIKHLLPHRWEDLEIGSLSGKVKRGKHTTRHVELFKTGEKGYLADTPGFGNIDLSNIDQYDLEELFPEFSGLKEDCRFKGCLHINEPECAVKDKVGQIVSEERYSFYKETHLEILDKR</sequence>
<dbReference type="AlphaFoldDB" id="A0A1M4S596"/>
<evidence type="ECO:0000256" key="2">
    <source>
        <dbReference type="ARBA" id="ARBA00022517"/>
    </source>
</evidence>
<dbReference type="GO" id="GO:0019843">
    <property type="term" value="F:rRNA binding"/>
    <property type="evidence" value="ECO:0007669"/>
    <property type="project" value="UniProtKB-KW"/>
</dbReference>
<feature type="binding site" evidence="10">
    <location>
        <position position="254"/>
    </location>
    <ligand>
        <name>Zn(2+)</name>
        <dbReference type="ChEBI" id="CHEBI:29105"/>
    </ligand>
</feature>
<evidence type="ECO:0000256" key="10">
    <source>
        <dbReference type="HAMAP-Rule" id="MF_01820"/>
    </source>
</evidence>
<dbReference type="GO" id="GO:0005525">
    <property type="term" value="F:GTP binding"/>
    <property type="evidence" value="ECO:0007669"/>
    <property type="project" value="UniProtKB-UniRule"/>
</dbReference>
<evidence type="ECO:0000259" key="12">
    <source>
        <dbReference type="PROSITE" id="PS51721"/>
    </source>
</evidence>
<dbReference type="GO" id="GO:0042274">
    <property type="term" value="P:ribosomal small subunit biogenesis"/>
    <property type="evidence" value="ECO:0007669"/>
    <property type="project" value="UniProtKB-UniRule"/>
</dbReference>
<name>A0A1M4S596_9FIRM</name>
<dbReference type="EC" id="3.6.1.-" evidence="10"/>
<feature type="domain" description="EngC GTPase" evidence="11">
    <location>
        <begin position="72"/>
        <end position="221"/>
    </location>
</feature>
<dbReference type="InterPro" id="IPR031944">
    <property type="entry name" value="RsgA_N"/>
</dbReference>
<gene>
    <name evidence="10" type="primary">rsgA</name>
    <name evidence="13" type="ORF">SAMN02746064_00064</name>
</gene>
<keyword evidence="7 10" id="KW-0862">Zinc</keyword>
<protein>
    <recommendedName>
        <fullName evidence="10">Small ribosomal subunit biogenesis GTPase RsgA</fullName>
        <ecNumber evidence="10">3.6.1.-</ecNumber>
    </recommendedName>
</protein>
<keyword evidence="4 10" id="KW-0699">rRNA-binding</keyword>
<evidence type="ECO:0000256" key="9">
    <source>
        <dbReference type="ARBA" id="ARBA00023134"/>
    </source>
</evidence>
<evidence type="ECO:0000259" key="11">
    <source>
        <dbReference type="PROSITE" id="PS50936"/>
    </source>
</evidence>
<keyword evidence="3 10" id="KW-0479">Metal-binding</keyword>
<dbReference type="Pfam" id="PF03193">
    <property type="entry name" value="RsgA_GTPase"/>
    <property type="match status" value="1"/>
</dbReference>
<evidence type="ECO:0000256" key="6">
    <source>
        <dbReference type="ARBA" id="ARBA00022801"/>
    </source>
</evidence>
<keyword evidence="14" id="KW-1185">Reference proteome</keyword>
<dbReference type="PROSITE" id="PS50936">
    <property type="entry name" value="ENGC_GTPASE"/>
    <property type="match status" value="1"/>
</dbReference>
<reference evidence="13 14" key="1">
    <citation type="submission" date="2016-11" db="EMBL/GenBank/DDBJ databases">
        <authorList>
            <person name="Jaros S."/>
            <person name="Januszkiewicz K."/>
            <person name="Wedrychowicz H."/>
        </authorList>
    </citation>
    <scope>NUCLEOTIDE SEQUENCE [LARGE SCALE GENOMIC DNA]</scope>
    <source>
        <strain evidence="13 14">DSM 14828</strain>
    </source>
</reference>
<evidence type="ECO:0000256" key="8">
    <source>
        <dbReference type="ARBA" id="ARBA00022884"/>
    </source>
</evidence>
<dbReference type="CDD" id="cd01854">
    <property type="entry name" value="YjeQ_EngC"/>
    <property type="match status" value="1"/>
</dbReference>
<dbReference type="Gene3D" id="1.10.40.50">
    <property type="entry name" value="Probable gtpase engc, domain 3"/>
    <property type="match status" value="1"/>
</dbReference>
<evidence type="ECO:0000313" key="14">
    <source>
        <dbReference type="Proteomes" id="UP000184251"/>
    </source>
</evidence>
<dbReference type="CDD" id="cd04466">
    <property type="entry name" value="S1_YloQ_GTPase"/>
    <property type="match status" value="1"/>
</dbReference>
<dbReference type="NCBIfam" id="TIGR00157">
    <property type="entry name" value="ribosome small subunit-dependent GTPase A"/>
    <property type="match status" value="1"/>
</dbReference>
<dbReference type="Proteomes" id="UP000184251">
    <property type="component" value="Unassembled WGS sequence"/>
</dbReference>
<dbReference type="EMBL" id="FQTU01000001">
    <property type="protein sequence ID" value="SHE27340.1"/>
    <property type="molecule type" value="Genomic_DNA"/>
</dbReference>
<dbReference type="SUPFAM" id="SSF52540">
    <property type="entry name" value="P-loop containing nucleoside triphosphate hydrolases"/>
    <property type="match status" value="1"/>
</dbReference>
<keyword evidence="9 10" id="KW-0342">GTP-binding</keyword>
<comment type="function">
    <text evidence="10">One of several proteins that assist in the late maturation steps of the functional core of the 30S ribosomal subunit. Helps release RbfA from mature subunits. May play a role in the assembly of ribosomal proteins into the subunit. Circularly permuted GTPase that catalyzes slow GTP hydrolysis, GTPase activity is stimulated by the 30S ribosomal subunit.</text>
</comment>
<dbReference type="RefSeq" id="WP_084116760.1">
    <property type="nucleotide sequence ID" value="NZ_FQTU01000001.1"/>
</dbReference>
<organism evidence="13 14">
    <name type="scientific">Alkalibacter saccharofermentans DSM 14828</name>
    <dbReference type="NCBI Taxonomy" id="1120975"/>
    <lineage>
        <taxon>Bacteria</taxon>
        <taxon>Bacillati</taxon>
        <taxon>Bacillota</taxon>
        <taxon>Clostridia</taxon>
        <taxon>Eubacteriales</taxon>
        <taxon>Eubacteriaceae</taxon>
        <taxon>Alkalibacter</taxon>
    </lineage>
</organism>
<keyword evidence="1 10" id="KW-0963">Cytoplasm</keyword>
<accession>A0A1M4S596</accession>
<comment type="subunit">
    <text evidence="10">Monomer. Associates with 30S ribosomal subunit, binds 16S rRNA.</text>
</comment>
<evidence type="ECO:0000313" key="13">
    <source>
        <dbReference type="EMBL" id="SHE27340.1"/>
    </source>
</evidence>
<dbReference type="Pfam" id="PF16745">
    <property type="entry name" value="RsgA_N"/>
    <property type="match status" value="1"/>
</dbReference>
<dbReference type="InterPro" id="IPR027417">
    <property type="entry name" value="P-loop_NTPase"/>
</dbReference>
<keyword evidence="8 10" id="KW-0694">RNA-binding</keyword>
<dbReference type="GO" id="GO:0005737">
    <property type="term" value="C:cytoplasm"/>
    <property type="evidence" value="ECO:0007669"/>
    <property type="project" value="UniProtKB-SubCell"/>
</dbReference>
<feature type="binding site" evidence="10">
    <location>
        <position position="247"/>
    </location>
    <ligand>
        <name>Zn(2+)</name>
        <dbReference type="ChEBI" id="CHEBI:29105"/>
    </ligand>
</feature>
<dbReference type="PANTHER" id="PTHR32120">
    <property type="entry name" value="SMALL RIBOSOMAL SUBUNIT BIOGENESIS GTPASE RSGA"/>
    <property type="match status" value="1"/>
</dbReference>
<keyword evidence="5 10" id="KW-0547">Nucleotide-binding</keyword>
<dbReference type="PROSITE" id="PS51721">
    <property type="entry name" value="G_CP"/>
    <property type="match status" value="1"/>
</dbReference>
<keyword evidence="6 10" id="KW-0378">Hydrolase</keyword>